<proteinExistence type="predicted"/>
<protein>
    <submittedName>
        <fullName evidence="1">Uncharacterized protein</fullName>
    </submittedName>
</protein>
<keyword evidence="2" id="KW-1185">Reference proteome</keyword>
<sequence>MSIPGCTQAEGKGKSLREMRMKMASLKFFIFFPVLYVGSFVIGLTSAADPTYLYHSCPNTTTFNSNSTYKSNLNFLLSSIVSNATRSNGFSAGFYNVTAGQEPDKVYALFLCRGDVTPTTCQGCVNFATSDILRRCPVEAESIIWYDECLLRYSGASIFSTMASSPSIIMYNLNNVTEQARFNQLVGTTMMAAANESVDSPKKFSTRKANFTAFQTLYCLVQCTPDLSDLGCNSCLQQSFANLRTTQVGARVLLPSCNSRFELYPFYNENATAAPPPPPVLSSPPPVSVTRPKALYKNRANLNTGVQNKNVTVLAGRSGISSSIIIAIVAPIVVAVALFIAGYCFLIRRARKKNSPPLEDKGLETLEGWDTVAVVGFNLDRFLLEK</sequence>
<comment type="caution">
    <text evidence="1">The sequence shown here is derived from an EMBL/GenBank/DDBJ whole genome shotgun (WGS) entry which is preliminary data.</text>
</comment>
<reference evidence="2" key="1">
    <citation type="journal article" date="2023" name="G3 (Bethesda)">
        <title>Genome assembly and association tests identify interacting loci associated with vigor, precocity, and sex in interspecific pistachio rootstocks.</title>
        <authorList>
            <person name="Palmer W."/>
            <person name="Jacygrad E."/>
            <person name="Sagayaradj S."/>
            <person name="Cavanaugh K."/>
            <person name="Han R."/>
            <person name="Bertier L."/>
            <person name="Beede B."/>
            <person name="Kafkas S."/>
            <person name="Golino D."/>
            <person name="Preece J."/>
            <person name="Michelmore R."/>
        </authorList>
    </citation>
    <scope>NUCLEOTIDE SEQUENCE [LARGE SCALE GENOMIC DNA]</scope>
</reference>
<evidence type="ECO:0000313" key="2">
    <source>
        <dbReference type="Proteomes" id="UP001164250"/>
    </source>
</evidence>
<name>A0ACC1BT88_9ROSI</name>
<accession>A0ACC1BT88</accession>
<evidence type="ECO:0000313" key="1">
    <source>
        <dbReference type="EMBL" id="KAJ0102179.1"/>
    </source>
</evidence>
<gene>
    <name evidence="1" type="ORF">Patl1_03699</name>
</gene>
<organism evidence="1 2">
    <name type="scientific">Pistacia atlantica</name>
    <dbReference type="NCBI Taxonomy" id="434234"/>
    <lineage>
        <taxon>Eukaryota</taxon>
        <taxon>Viridiplantae</taxon>
        <taxon>Streptophyta</taxon>
        <taxon>Embryophyta</taxon>
        <taxon>Tracheophyta</taxon>
        <taxon>Spermatophyta</taxon>
        <taxon>Magnoliopsida</taxon>
        <taxon>eudicotyledons</taxon>
        <taxon>Gunneridae</taxon>
        <taxon>Pentapetalae</taxon>
        <taxon>rosids</taxon>
        <taxon>malvids</taxon>
        <taxon>Sapindales</taxon>
        <taxon>Anacardiaceae</taxon>
        <taxon>Pistacia</taxon>
    </lineage>
</organism>
<dbReference type="Proteomes" id="UP001164250">
    <property type="component" value="Chromosome 3"/>
</dbReference>
<dbReference type="EMBL" id="CM047899">
    <property type="protein sequence ID" value="KAJ0102179.1"/>
    <property type="molecule type" value="Genomic_DNA"/>
</dbReference>